<gene>
    <name evidence="1" type="ORF">SAMN02745136_00697</name>
</gene>
<accession>A0A1M6LS71</accession>
<protein>
    <submittedName>
        <fullName evidence="1">Uncharacterized protein</fullName>
    </submittedName>
</protein>
<dbReference type="Proteomes" id="UP000184386">
    <property type="component" value="Unassembled WGS sequence"/>
</dbReference>
<sequence length="102" mass="11864">MRIEQAIDIIYNGLVSENSVPVKLRAYRELDLEQLDRVKKALAFALEYYRDKKFVPKKIAIAMVDIYGAFSFKKGDFEDKTLQELEDIGIELQEKALELFSE</sequence>
<evidence type="ECO:0000313" key="1">
    <source>
        <dbReference type="EMBL" id="SHJ74094.1"/>
    </source>
</evidence>
<reference evidence="1 2" key="1">
    <citation type="submission" date="2016-11" db="EMBL/GenBank/DDBJ databases">
        <authorList>
            <person name="Jaros S."/>
            <person name="Januszkiewicz K."/>
            <person name="Wedrychowicz H."/>
        </authorList>
    </citation>
    <scope>NUCLEOTIDE SEQUENCE [LARGE SCALE GENOMIC DNA]</scope>
    <source>
        <strain evidence="1 2">DSM 15929</strain>
    </source>
</reference>
<proteinExistence type="predicted"/>
<evidence type="ECO:0000313" key="2">
    <source>
        <dbReference type="Proteomes" id="UP000184386"/>
    </source>
</evidence>
<dbReference type="RefSeq" id="WP_073273014.1">
    <property type="nucleotide sequence ID" value="NZ_FRAC01000007.1"/>
</dbReference>
<name>A0A1M6LS71_9FIRM</name>
<keyword evidence="2" id="KW-1185">Reference proteome</keyword>
<dbReference type="AlphaFoldDB" id="A0A1M6LS71"/>
<dbReference type="OrthoDB" id="6902921at2"/>
<dbReference type="EMBL" id="FRAC01000007">
    <property type="protein sequence ID" value="SHJ74094.1"/>
    <property type="molecule type" value="Genomic_DNA"/>
</dbReference>
<organism evidence="1 2">
    <name type="scientific">Anaerocolumna jejuensis DSM 15929</name>
    <dbReference type="NCBI Taxonomy" id="1121322"/>
    <lineage>
        <taxon>Bacteria</taxon>
        <taxon>Bacillati</taxon>
        <taxon>Bacillota</taxon>
        <taxon>Clostridia</taxon>
        <taxon>Lachnospirales</taxon>
        <taxon>Lachnospiraceae</taxon>
        <taxon>Anaerocolumna</taxon>
    </lineage>
</organism>